<feature type="transmembrane region" description="Helical" evidence="1">
    <location>
        <begin position="196"/>
        <end position="217"/>
    </location>
</feature>
<evidence type="ECO:0000313" key="3">
    <source>
        <dbReference type="Proteomes" id="UP001631949"/>
    </source>
</evidence>
<feature type="transmembrane region" description="Helical" evidence="1">
    <location>
        <begin position="409"/>
        <end position="431"/>
    </location>
</feature>
<proteinExistence type="predicted"/>
<dbReference type="Proteomes" id="UP001631949">
    <property type="component" value="Unassembled WGS sequence"/>
</dbReference>
<keyword evidence="3" id="KW-1185">Reference proteome</keyword>
<comment type="caution">
    <text evidence="2">The sequence shown here is derived from an EMBL/GenBank/DDBJ whole genome shotgun (WGS) entry which is preliminary data.</text>
</comment>
<keyword evidence="1" id="KW-0472">Membrane</keyword>
<feature type="transmembrane region" description="Helical" evidence="1">
    <location>
        <begin position="481"/>
        <end position="504"/>
    </location>
</feature>
<keyword evidence="1" id="KW-0812">Transmembrane</keyword>
<feature type="transmembrane region" description="Helical" evidence="1">
    <location>
        <begin position="318"/>
        <end position="338"/>
    </location>
</feature>
<gene>
    <name evidence="2" type="ORF">ACKQTC_00320</name>
</gene>
<reference evidence="2 3" key="1">
    <citation type="journal article" date="2016" name="Int. J. Syst. Evol. Microbiol.">
        <title>Peptococcus simiae sp. nov., isolated from rhesus macaque faeces and emended description of the genus Peptococcus.</title>
        <authorList>
            <person name="Shkoporov A.N."/>
            <person name="Efimov B.A."/>
            <person name="Kondova I."/>
            <person name="Ouwerling B."/>
            <person name="Chaplin A.V."/>
            <person name="Shcherbakova V.A."/>
            <person name="Langermans J.A.M."/>
        </authorList>
    </citation>
    <scope>NUCLEOTIDE SEQUENCE [LARGE SCALE GENOMIC DNA]</scope>
    <source>
        <strain evidence="2 3">M108</strain>
    </source>
</reference>
<protein>
    <recommendedName>
        <fullName evidence="4">ABC-2 type transport system permease protein</fullName>
    </recommendedName>
</protein>
<name>A0ABW9GWF8_9FIRM</name>
<feature type="transmembrane region" description="Helical" evidence="1">
    <location>
        <begin position="51"/>
        <end position="74"/>
    </location>
</feature>
<feature type="transmembrane region" description="Helical" evidence="1">
    <location>
        <begin position="510"/>
        <end position="531"/>
    </location>
</feature>
<feature type="transmembrane region" description="Helical" evidence="1">
    <location>
        <begin position="437"/>
        <end position="460"/>
    </location>
</feature>
<feature type="transmembrane region" description="Helical" evidence="1">
    <location>
        <begin position="358"/>
        <end position="380"/>
    </location>
</feature>
<accession>A0ABW9GWF8</accession>
<feature type="transmembrane region" description="Helical" evidence="1">
    <location>
        <begin position="121"/>
        <end position="148"/>
    </location>
</feature>
<evidence type="ECO:0008006" key="4">
    <source>
        <dbReference type="Google" id="ProtNLM"/>
    </source>
</evidence>
<feature type="transmembrane region" description="Helical" evidence="1">
    <location>
        <begin position="245"/>
        <end position="265"/>
    </location>
</feature>
<evidence type="ECO:0000313" key="2">
    <source>
        <dbReference type="EMBL" id="MFM9412830.1"/>
    </source>
</evidence>
<sequence>MTFRPALFKELLRFNLIFTNTAVTDKLRQKHAAKLKERPEALSDLILRKNYLWPGITVFLIYSLLFAAVDFAALPMYLDFLVLMMTLVPIMQSFTAFYNIFYESADTTAYMPLPVYPQELFLARLAVVGLAGCAFLAPVVSFFALFFWRNGFGWPTLILGTILWSLVVFFVYTYLNIFILQLLAKTAAFSRMNSQVLTVVNVLGQLLAVVVLVFAIWTVQGVIDIGANGLVSSPGPLSGLILSRWHWPVLIGILLVFAGLAVLVYRRLAVHYYDTVFTVETARHGKKQAVRSDRARQAADGSLRKILWQYNWRRLDDVTLVSQTLLSPILLPACLILPQVFLGNQLSAAFYEDPLMGILAGLLFGLGMALVTNAMGVPLAGNIVSMDRGDFSYICTLPLDMGTYIREKWLFATVISGLLASLAIILGGLALKLWLGILPALLVYWLLHAIISANWIIFDLRNLHLTWQSATDLLNRVPRALMALGIFLGMGLVSAVVIGLGALAFFKGPLLGLVLTLAFITLLVLGLALMARVRRQAVRF</sequence>
<dbReference type="RefSeq" id="WP_408976461.1">
    <property type="nucleotide sequence ID" value="NZ_JBJUVG010000001.1"/>
</dbReference>
<keyword evidence="1" id="KW-1133">Transmembrane helix</keyword>
<organism evidence="2 3">
    <name type="scientific">Peptococcus simiae</name>
    <dbReference type="NCBI Taxonomy" id="1643805"/>
    <lineage>
        <taxon>Bacteria</taxon>
        <taxon>Bacillati</taxon>
        <taxon>Bacillota</taxon>
        <taxon>Clostridia</taxon>
        <taxon>Eubacteriales</taxon>
        <taxon>Peptococcaceae</taxon>
        <taxon>Peptococcus</taxon>
    </lineage>
</organism>
<dbReference type="EMBL" id="JBJUVG010000001">
    <property type="protein sequence ID" value="MFM9412830.1"/>
    <property type="molecule type" value="Genomic_DNA"/>
</dbReference>
<feature type="transmembrane region" description="Helical" evidence="1">
    <location>
        <begin position="154"/>
        <end position="175"/>
    </location>
</feature>
<evidence type="ECO:0000256" key="1">
    <source>
        <dbReference type="SAM" id="Phobius"/>
    </source>
</evidence>
<feature type="transmembrane region" description="Helical" evidence="1">
    <location>
        <begin position="80"/>
        <end position="101"/>
    </location>
</feature>